<evidence type="ECO:0000256" key="2">
    <source>
        <dbReference type="ARBA" id="ARBA00004651"/>
    </source>
</evidence>
<evidence type="ECO:0000256" key="7">
    <source>
        <dbReference type="ARBA" id="ARBA00022692"/>
    </source>
</evidence>
<dbReference type="InterPro" id="IPR036890">
    <property type="entry name" value="HATPase_C_sf"/>
</dbReference>
<evidence type="ECO:0000256" key="13">
    <source>
        <dbReference type="ARBA" id="ARBA00023136"/>
    </source>
</evidence>
<dbReference type="CDD" id="cd00082">
    <property type="entry name" value="HisKA"/>
    <property type="match status" value="1"/>
</dbReference>
<dbReference type="SMART" id="SM00091">
    <property type="entry name" value="PAS"/>
    <property type="match status" value="4"/>
</dbReference>
<feature type="domain" description="PAS" evidence="16">
    <location>
        <begin position="377"/>
        <end position="421"/>
    </location>
</feature>
<evidence type="ECO:0000256" key="1">
    <source>
        <dbReference type="ARBA" id="ARBA00000085"/>
    </source>
</evidence>
<dbReference type="eggNOG" id="COG5002">
    <property type="taxonomic scope" value="Bacteria"/>
</dbReference>
<keyword evidence="8" id="KW-0547">Nucleotide-binding</keyword>
<dbReference type="SUPFAM" id="SSF55874">
    <property type="entry name" value="ATPase domain of HSP90 chaperone/DNA topoisomerase II/histidine kinase"/>
    <property type="match status" value="1"/>
</dbReference>
<dbReference type="Gene3D" id="3.30.450.20">
    <property type="entry name" value="PAS domain"/>
    <property type="match status" value="5"/>
</dbReference>
<dbReference type="AlphaFoldDB" id="C4XGQ8"/>
<evidence type="ECO:0000259" key="16">
    <source>
        <dbReference type="PROSITE" id="PS50112"/>
    </source>
</evidence>
<keyword evidence="4" id="KW-1003">Cell membrane</keyword>
<dbReference type="HOGENOM" id="CLU_281557_0_0_7"/>
<evidence type="ECO:0000313" key="20">
    <source>
        <dbReference type="Proteomes" id="UP000009071"/>
    </source>
</evidence>
<feature type="domain" description="PAC" evidence="17">
    <location>
        <begin position="448"/>
        <end position="498"/>
    </location>
</feature>
<feature type="domain" description="PAS" evidence="16">
    <location>
        <begin position="499"/>
        <end position="568"/>
    </location>
</feature>
<feature type="domain" description="PAS" evidence="16">
    <location>
        <begin position="626"/>
        <end position="699"/>
    </location>
</feature>
<evidence type="ECO:0000256" key="6">
    <source>
        <dbReference type="ARBA" id="ARBA00022679"/>
    </source>
</evidence>
<keyword evidence="11 14" id="KW-1133">Transmembrane helix</keyword>
<dbReference type="InterPro" id="IPR029151">
    <property type="entry name" value="Sensor-like_sf"/>
</dbReference>
<dbReference type="Pfam" id="PF00512">
    <property type="entry name" value="HisKA"/>
    <property type="match status" value="1"/>
</dbReference>
<dbReference type="PROSITE" id="PS50885">
    <property type="entry name" value="HAMP"/>
    <property type="match status" value="1"/>
</dbReference>
<dbReference type="Pfam" id="PF13426">
    <property type="entry name" value="PAS_9"/>
    <property type="match status" value="3"/>
</dbReference>
<sequence length="1112" mass="123762">MRKLKAFIAGRSLRFLMSAAALCVTAPLLVLTVYLGQEQLQAGRQEVFDRSMGLARLFALKYDNDLRHARTLLETLAATPSLAFQEPDNVHKLFQRIIAANSQYAYLTLAGPDGHLWASSSSSDTSIDLNDLEQFQVALREDRFNVGQPIVSRTTGLPVLPFGLPVKDAGGRMSGVLLLGLKLTELDKYYSSLTIPEGGRLVLFNDQGTRLLRYPQRDISSVGPKIAVWDVIAANNSESGTFTSKDQTGTALTYAFVKLWPQGDRQGYLGVLVGIPTPDWGSRSWPIFGRILLAILGVTTVALVINGFLSDLIVISGVVRLSRAVSEVAGGRDPLPIQSVPGCRELQTLRHDFNAMVQALVENHKARDIAETRLRAESSRFAALLENATDGIHILDEDGRLIFFSPSFAAMLGYSAEEAAGLCVADWDAGFPKEELVPTIRALVRSGRTFETKYRRKDGTLLEVEITARGMELDGRFLLYASARDITARRQAEEVIRNLEKRYRELIENAPIGVFQSTPGGRFIATNQRLATMYGYDSAQDLIESITDIGAQLYVDPGERENIHKTLEYGNIDRMEVRRRRKDGAFIWVALSMRAVRDNNNVIIRYEGFSTDITKLKTAEEALRNERMRLAYVLEGTNLGTWEWNIQTGETVFNKRWAEIVGYTLEELAPVSIDTWASLAHPDDLKRSGEKLRKHFSGESPYYDCECRMRRKDGSWVWVHDRGRVFSKDSQGNPLTMFGSHQDITERKAFEEAVQESEERYRAFFTALDAIKLIIDPTDGTIFAANPAAEVFYGYNREQLTAMRIYDLNVLPKDEVLAELAKVPSGEQIHFFFRHRRADGDIRDVEVYAGEIRIRGNKLVISTIHDISEMRRLERIKEDVERIVRHDLKSPLNAAITIPFILMEEDNLTPDQRRLLSLMAAAGRRMLTQINSSLEMHKIESGTYQIKPQACDPILLIGNAIEIIGLSMDLAPERFSIRDHTILSGQSLAGFRTDPLLLDIVLLNLLRNAVEASGPDDTVGLDISIEGGSVLSVTISNAAAVPPELRDRFFEKYATAGKVGGTGLGTYSAAMMVRAMGGNIAMETSEAAGTTVTVRLPMSLSVDQATEAEQCS</sequence>
<evidence type="ECO:0000256" key="12">
    <source>
        <dbReference type="ARBA" id="ARBA00023012"/>
    </source>
</evidence>
<dbReference type="SMART" id="SM00086">
    <property type="entry name" value="PAC"/>
    <property type="match status" value="4"/>
</dbReference>
<dbReference type="InterPro" id="IPR005467">
    <property type="entry name" value="His_kinase_dom"/>
</dbReference>
<dbReference type="InterPro" id="IPR003661">
    <property type="entry name" value="HisK_dim/P_dom"/>
</dbReference>
<keyword evidence="10" id="KW-0067">ATP-binding</keyword>
<dbReference type="EC" id="2.7.13.3" evidence="3"/>
<accession>C4XGQ8</accession>
<dbReference type="EMBL" id="AP010904">
    <property type="protein sequence ID" value="BAH76216.1"/>
    <property type="molecule type" value="Genomic_DNA"/>
</dbReference>
<dbReference type="Proteomes" id="UP000009071">
    <property type="component" value="Chromosome"/>
</dbReference>
<organism evidence="19 20">
    <name type="scientific">Solidesulfovibrio magneticus (strain ATCC 700980 / DSM 13731 / RS-1)</name>
    <name type="common">Desulfovibrio magneticus</name>
    <dbReference type="NCBI Taxonomy" id="573370"/>
    <lineage>
        <taxon>Bacteria</taxon>
        <taxon>Pseudomonadati</taxon>
        <taxon>Thermodesulfobacteriota</taxon>
        <taxon>Desulfovibrionia</taxon>
        <taxon>Desulfovibrionales</taxon>
        <taxon>Desulfovibrionaceae</taxon>
        <taxon>Solidesulfovibrio</taxon>
    </lineage>
</organism>
<feature type="domain" description="Histidine kinase" evidence="15">
    <location>
        <begin position="883"/>
        <end position="1100"/>
    </location>
</feature>
<evidence type="ECO:0000256" key="14">
    <source>
        <dbReference type="SAM" id="Phobius"/>
    </source>
</evidence>
<evidence type="ECO:0000256" key="11">
    <source>
        <dbReference type="ARBA" id="ARBA00022989"/>
    </source>
</evidence>
<dbReference type="RefSeq" id="WP_015861385.1">
    <property type="nucleotide sequence ID" value="NC_012796.1"/>
</dbReference>
<comment type="subcellular location">
    <subcellularLocation>
        <location evidence="2">Cell membrane</location>
        <topology evidence="2">Multi-pass membrane protein</topology>
    </subcellularLocation>
</comment>
<dbReference type="Pfam" id="PF02743">
    <property type="entry name" value="dCache_1"/>
    <property type="match status" value="1"/>
</dbReference>
<dbReference type="InterPro" id="IPR003660">
    <property type="entry name" value="HAMP_dom"/>
</dbReference>
<dbReference type="STRING" id="573370.DMR_27250"/>
<feature type="domain" description="PAC" evidence="17">
    <location>
        <begin position="703"/>
        <end position="756"/>
    </location>
</feature>
<dbReference type="Pfam" id="PF02518">
    <property type="entry name" value="HATPase_c"/>
    <property type="match status" value="1"/>
</dbReference>
<feature type="transmembrane region" description="Helical" evidence="14">
    <location>
        <begin position="15"/>
        <end position="35"/>
    </location>
</feature>
<evidence type="ECO:0000259" key="15">
    <source>
        <dbReference type="PROSITE" id="PS50109"/>
    </source>
</evidence>
<keyword evidence="13 14" id="KW-0472">Membrane</keyword>
<evidence type="ECO:0000259" key="18">
    <source>
        <dbReference type="PROSITE" id="PS50885"/>
    </source>
</evidence>
<gene>
    <name evidence="19" type="ordered locus">DMR_27250</name>
</gene>
<dbReference type="InterPro" id="IPR001610">
    <property type="entry name" value="PAC"/>
</dbReference>
<evidence type="ECO:0000256" key="10">
    <source>
        <dbReference type="ARBA" id="ARBA00022840"/>
    </source>
</evidence>
<dbReference type="Gene3D" id="3.30.565.10">
    <property type="entry name" value="Histidine kinase-like ATPase, C-terminal domain"/>
    <property type="match status" value="1"/>
</dbReference>
<dbReference type="KEGG" id="dma:DMR_27250"/>
<dbReference type="PROSITE" id="PS50113">
    <property type="entry name" value="PAC"/>
    <property type="match status" value="3"/>
</dbReference>
<evidence type="ECO:0000259" key="17">
    <source>
        <dbReference type="PROSITE" id="PS50113"/>
    </source>
</evidence>
<evidence type="ECO:0000256" key="3">
    <source>
        <dbReference type="ARBA" id="ARBA00012438"/>
    </source>
</evidence>
<dbReference type="SMART" id="SM00388">
    <property type="entry name" value="HisKA"/>
    <property type="match status" value="1"/>
</dbReference>
<keyword evidence="12" id="KW-0902">Two-component regulatory system</keyword>
<dbReference type="PROSITE" id="PS50112">
    <property type="entry name" value="PAS"/>
    <property type="match status" value="3"/>
</dbReference>
<comment type="catalytic activity">
    <reaction evidence="1">
        <text>ATP + protein L-histidine = ADP + protein N-phospho-L-histidine.</text>
        <dbReference type="EC" id="2.7.13.3"/>
    </reaction>
</comment>
<evidence type="ECO:0000256" key="5">
    <source>
        <dbReference type="ARBA" id="ARBA00022553"/>
    </source>
</evidence>
<dbReference type="GO" id="GO:0005886">
    <property type="term" value="C:plasma membrane"/>
    <property type="evidence" value="ECO:0007669"/>
    <property type="project" value="UniProtKB-SubCell"/>
</dbReference>
<dbReference type="CDD" id="cd12914">
    <property type="entry name" value="PDC1_DGC_like"/>
    <property type="match status" value="1"/>
</dbReference>
<keyword evidence="9 19" id="KW-0418">Kinase</keyword>
<evidence type="ECO:0000313" key="19">
    <source>
        <dbReference type="EMBL" id="BAH76216.1"/>
    </source>
</evidence>
<name>C4XGQ8_SOLM1</name>
<dbReference type="InterPro" id="IPR003594">
    <property type="entry name" value="HATPase_dom"/>
</dbReference>
<feature type="domain" description="PAC" evidence="17">
    <location>
        <begin position="573"/>
        <end position="625"/>
    </location>
</feature>
<dbReference type="Pfam" id="PF08447">
    <property type="entry name" value="PAS_3"/>
    <property type="match status" value="1"/>
</dbReference>
<evidence type="ECO:0000256" key="8">
    <source>
        <dbReference type="ARBA" id="ARBA00022741"/>
    </source>
</evidence>
<keyword evidence="20" id="KW-1185">Reference proteome</keyword>
<dbReference type="InterPro" id="IPR000700">
    <property type="entry name" value="PAS-assoc_C"/>
</dbReference>
<dbReference type="eggNOG" id="COG3920">
    <property type="taxonomic scope" value="Bacteria"/>
</dbReference>
<dbReference type="PANTHER" id="PTHR43304:SF1">
    <property type="entry name" value="PAC DOMAIN-CONTAINING PROTEIN"/>
    <property type="match status" value="1"/>
</dbReference>
<evidence type="ECO:0000256" key="9">
    <source>
        <dbReference type="ARBA" id="ARBA00022777"/>
    </source>
</evidence>
<dbReference type="InterPro" id="IPR013655">
    <property type="entry name" value="PAS_fold_3"/>
</dbReference>
<keyword evidence="5" id="KW-0597">Phosphoprotein</keyword>
<protein>
    <recommendedName>
        <fullName evidence="3">histidine kinase</fullName>
        <ecNumber evidence="3">2.7.13.3</ecNumber>
    </recommendedName>
</protein>
<dbReference type="InterPro" id="IPR000014">
    <property type="entry name" value="PAS"/>
</dbReference>
<dbReference type="Gene3D" id="1.10.287.130">
    <property type="match status" value="1"/>
</dbReference>
<dbReference type="PANTHER" id="PTHR43304">
    <property type="entry name" value="PHYTOCHROME-LIKE PROTEIN CPH1"/>
    <property type="match status" value="1"/>
</dbReference>
<proteinExistence type="predicted"/>
<dbReference type="InterPro" id="IPR036097">
    <property type="entry name" value="HisK_dim/P_sf"/>
</dbReference>
<dbReference type="InterPro" id="IPR052162">
    <property type="entry name" value="Sensor_kinase/Photoreceptor"/>
</dbReference>
<dbReference type="SUPFAM" id="SSF47384">
    <property type="entry name" value="Homodimeric domain of signal transducing histidine kinase"/>
    <property type="match status" value="1"/>
</dbReference>
<keyword evidence="6" id="KW-0808">Transferase</keyword>
<dbReference type="SMART" id="SM00387">
    <property type="entry name" value="HATPase_c"/>
    <property type="match status" value="1"/>
</dbReference>
<keyword evidence="7 14" id="KW-0812">Transmembrane</keyword>
<feature type="domain" description="HAMP" evidence="18">
    <location>
        <begin position="312"/>
        <end position="365"/>
    </location>
</feature>
<dbReference type="CDD" id="cd00130">
    <property type="entry name" value="PAS"/>
    <property type="match status" value="4"/>
</dbReference>
<dbReference type="SUPFAM" id="SSF55785">
    <property type="entry name" value="PYP-like sensor domain (PAS domain)"/>
    <property type="match status" value="4"/>
</dbReference>
<evidence type="ECO:0000256" key="4">
    <source>
        <dbReference type="ARBA" id="ARBA00022475"/>
    </source>
</evidence>
<dbReference type="GO" id="GO:0005524">
    <property type="term" value="F:ATP binding"/>
    <property type="evidence" value="ECO:0007669"/>
    <property type="project" value="UniProtKB-KW"/>
</dbReference>
<reference evidence="19 20" key="1">
    <citation type="journal article" date="2009" name="Genome Res.">
        <title>Whole genome sequence of Desulfovibrio magneticus strain RS-1 revealed common gene clusters in magnetotactic bacteria.</title>
        <authorList>
            <person name="Nakazawa H."/>
            <person name="Arakaki A."/>
            <person name="Narita-Yamada S."/>
            <person name="Yashiro I."/>
            <person name="Jinno K."/>
            <person name="Aoki N."/>
            <person name="Tsuruyama A."/>
            <person name="Okamura Y."/>
            <person name="Tanikawa S."/>
            <person name="Fujita N."/>
            <person name="Takeyama H."/>
            <person name="Matsunaga T."/>
        </authorList>
    </citation>
    <scope>NUCLEOTIDE SEQUENCE [LARGE SCALE GENOMIC DNA]</scope>
    <source>
        <strain evidence="20">ATCC 700980 / DSM 13731 / RS-1</strain>
    </source>
</reference>
<dbReference type="OrthoDB" id="9787818at2"/>
<dbReference type="GO" id="GO:0000155">
    <property type="term" value="F:phosphorelay sensor kinase activity"/>
    <property type="evidence" value="ECO:0007669"/>
    <property type="project" value="InterPro"/>
</dbReference>
<dbReference type="InterPro" id="IPR035965">
    <property type="entry name" value="PAS-like_dom_sf"/>
</dbReference>
<dbReference type="InterPro" id="IPR033479">
    <property type="entry name" value="dCache_1"/>
</dbReference>
<dbReference type="PROSITE" id="PS50109">
    <property type="entry name" value="HIS_KIN"/>
    <property type="match status" value="1"/>
</dbReference>
<dbReference type="NCBIfam" id="TIGR00229">
    <property type="entry name" value="sensory_box"/>
    <property type="match status" value="4"/>
</dbReference>
<dbReference type="CDD" id="cd18774">
    <property type="entry name" value="PDC2_HK_sensor"/>
    <property type="match status" value="1"/>
</dbReference>
<dbReference type="eggNOG" id="COG2205">
    <property type="taxonomic scope" value="Bacteria"/>
</dbReference>
<dbReference type="SUPFAM" id="SSF103190">
    <property type="entry name" value="Sensory domain-like"/>
    <property type="match status" value="1"/>
</dbReference>